<dbReference type="EMBL" id="JACCHT010000014">
    <property type="protein sequence ID" value="NYT28689.1"/>
    <property type="molecule type" value="Genomic_DNA"/>
</dbReference>
<evidence type="ECO:0000313" key="2">
    <source>
        <dbReference type="Proteomes" id="UP000568751"/>
    </source>
</evidence>
<protein>
    <submittedName>
        <fullName evidence="1">Uncharacterized protein</fullName>
    </submittedName>
</protein>
<reference evidence="1 2" key="1">
    <citation type="submission" date="2020-05" db="EMBL/GenBank/DDBJ databases">
        <title>Horizontal transmission and recombination maintain forever young bacterial symbiont genomes.</title>
        <authorList>
            <person name="Russell S.L."/>
            <person name="Pepper-Tunick E."/>
            <person name="Svedberg J."/>
            <person name="Byrne A."/>
            <person name="Ruelas Castillo J."/>
            <person name="Vollmers C."/>
            <person name="Beinart R.A."/>
            <person name="Corbett-Detig R."/>
        </authorList>
    </citation>
    <scope>NUCLEOTIDE SEQUENCE [LARGE SCALE GENOMIC DNA]</scope>
    <source>
        <strain evidence="1">455</strain>
    </source>
</reference>
<evidence type="ECO:0000313" key="1">
    <source>
        <dbReference type="EMBL" id="NYT28689.1"/>
    </source>
</evidence>
<name>A0A853F865_9GAMM</name>
<dbReference type="Proteomes" id="UP000568751">
    <property type="component" value="Unassembled WGS sequence"/>
</dbReference>
<sequence>MNNHQNAIFHQITNFLKTPLALLGVDLKNFQFNKICHFANHPYLCKGLILFINRPL</sequence>
<dbReference type="AlphaFoldDB" id="A0A853F865"/>
<organism evidence="1 2">
    <name type="scientific">Candidatus Thiodubiliella endoseptemdiera</name>
    <dbReference type="NCBI Taxonomy" id="2738886"/>
    <lineage>
        <taxon>Bacteria</taxon>
        <taxon>Pseudomonadati</taxon>
        <taxon>Pseudomonadota</taxon>
        <taxon>Gammaproteobacteria</taxon>
        <taxon>Candidatus Pseudothioglobaceae</taxon>
        <taxon>Candidatus Thiodubiliella</taxon>
    </lineage>
</organism>
<proteinExistence type="predicted"/>
<comment type="caution">
    <text evidence="1">The sequence shown here is derived from an EMBL/GenBank/DDBJ whole genome shotgun (WGS) entry which is preliminary data.</text>
</comment>
<gene>
    <name evidence="1" type="ORF">H0A76_13075</name>
</gene>
<accession>A0A853F865</accession>